<keyword evidence="1" id="KW-0812">Transmembrane</keyword>
<protein>
    <submittedName>
        <fullName evidence="2">Uncharacterized protein</fullName>
    </submittedName>
</protein>
<evidence type="ECO:0000256" key="1">
    <source>
        <dbReference type="SAM" id="Phobius"/>
    </source>
</evidence>
<sequence>MKIDHSVMKLYLQRQDKYLANKFTDIMLGLFSPKLLIVSFVVIVMGSMWLITKPATLGETEQAAYHWLAISIGGIFGVYGFGALFFLCKLPKLKPLLSATYIQDLCNESMKAYDEMMLPDDAPRSGINYLCDIISKGIPMNYSHERTVKNLISNDKNEQNIKVLSKKMAVASIVFNKESLSQQ</sequence>
<dbReference type="AlphaFoldDB" id="A0A1C3HNB2"/>
<keyword evidence="1" id="KW-0472">Membrane</keyword>
<accession>A0A1C3HNB2</accession>
<gene>
    <name evidence="2" type="ORF">PWN146_05299</name>
</gene>
<keyword evidence="1" id="KW-1133">Transmembrane helix</keyword>
<dbReference type="RefSeq" id="WP_172691744.1">
    <property type="nucleotide sequence ID" value="NZ_LT575491.1"/>
</dbReference>
<feature type="transmembrane region" description="Helical" evidence="1">
    <location>
        <begin position="35"/>
        <end position="52"/>
    </location>
</feature>
<reference evidence="2" key="1">
    <citation type="submission" date="2016-05" db="EMBL/GenBank/DDBJ databases">
        <authorList>
            <person name="Lavstsen T."/>
            <person name="Jespersen J.S."/>
        </authorList>
    </citation>
    <scope>NUCLEOTIDE SEQUENCE</scope>
    <source>
        <strain evidence="2">PWN146_assembly</strain>
    </source>
</reference>
<name>A0A1C3HNB2_SERMA</name>
<feature type="transmembrane region" description="Helical" evidence="1">
    <location>
        <begin position="64"/>
        <end position="88"/>
    </location>
</feature>
<dbReference type="EMBL" id="LT575491">
    <property type="protein sequence ID" value="SAY46530.1"/>
    <property type="molecule type" value="Genomic_DNA"/>
</dbReference>
<organism evidence="2">
    <name type="scientific">Serratia marcescens</name>
    <dbReference type="NCBI Taxonomy" id="615"/>
    <lineage>
        <taxon>Bacteria</taxon>
        <taxon>Pseudomonadati</taxon>
        <taxon>Pseudomonadota</taxon>
        <taxon>Gammaproteobacteria</taxon>
        <taxon>Enterobacterales</taxon>
        <taxon>Yersiniaceae</taxon>
        <taxon>Serratia</taxon>
    </lineage>
</organism>
<evidence type="ECO:0000313" key="2">
    <source>
        <dbReference type="EMBL" id="SAY46530.1"/>
    </source>
</evidence>
<proteinExistence type="predicted"/>